<dbReference type="PROSITE" id="PS51078">
    <property type="entry name" value="ICLR_ED"/>
    <property type="match status" value="1"/>
</dbReference>
<dbReference type="PANTHER" id="PTHR30136">
    <property type="entry name" value="HELIX-TURN-HELIX TRANSCRIPTIONAL REGULATOR, ICLR FAMILY"/>
    <property type="match status" value="1"/>
</dbReference>
<evidence type="ECO:0000259" key="6">
    <source>
        <dbReference type="PROSITE" id="PS51078"/>
    </source>
</evidence>
<accession>A0A1T5FXU8</accession>
<name>A0A1T5FXU8_9HYPH</name>
<evidence type="ECO:0000256" key="4">
    <source>
        <dbReference type="SAM" id="MobiDB-lite"/>
    </source>
</evidence>
<gene>
    <name evidence="7" type="ORF">SAMN05660750_03611</name>
</gene>
<dbReference type="InterPro" id="IPR036390">
    <property type="entry name" value="WH_DNA-bd_sf"/>
</dbReference>
<proteinExistence type="predicted"/>
<dbReference type="PROSITE" id="PS51077">
    <property type="entry name" value="HTH_ICLR"/>
    <property type="match status" value="1"/>
</dbReference>
<evidence type="ECO:0000313" key="8">
    <source>
        <dbReference type="Proteomes" id="UP000190130"/>
    </source>
</evidence>
<dbReference type="SMART" id="SM00346">
    <property type="entry name" value="HTH_ICLR"/>
    <property type="match status" value="1"/>
</dbReference>
<dbReference type="Pfam" id="PF01614">
    <property type="entry name" value="IclR_C"/>
    <property type="match status" value="1"/>
</dbReference>
<feature type="domain" description="IclR-ED" evidence="6">
    <location>
        <begin position="85"/>
        <end position="269"/>
    </location>
</feature>
<evidence type="ECO:0000256" key="2">
    <source>
        <dbReference type="ARBA" id="ARBA00023125"/>
    </source>
</evidence>
<dbReference type="OrthoDB" id="9807558at2"/>
<dbReference type="InterPro" id="IPR014757">
    <property type="entry name" value="Tscrpt_reg_IclR_C"/>
</dbReference>
<dbReference type="InterPro" id="IPR050707">
    <property type="entry name" value="HTH_MetabolicPath_Reg"/>
</dbReference>
<dbReference type="InterPro" id="IPR005471">
    <property type="entry name" value="Tscrpt_reg_IclR_N"/>
</dbReference>
<dbReference type="PANTHER" id="PTHR30136:SF39">
    <property type="entry name" value="TRANSCRIPTIONAL REGULATORY PROTEIN"/>
    <property type="match status" value="1"/>
</dbReference>
<dbReference type="GO" id="GO:0045892">
    <property type="term" value="P:negative regulation of DNA-templated transcription"/>
    <property type="evidence" value="ECO:0007669"/>
    <property type="project" value="TreeGrafter"/>
</dbReference>
<feature type="domain" description="HTH iclR-type" evidence="5">
    <location>
        <begin position="21"/>
        <end position="84"/>
    </location>
</feature>
<dbReference type="GO" id="GO:0003700">
    <property type="term" value="F:DNA-binding transcription factor activity"/>
    <property type="evidence" value="ECO:0007669"/>
    <property type="project" value="TreeGrafter"/>
</dbReference>
<dbReference type="SUPFAM" id="SSF55781">
    <property type="entry name" value="GAF domain-like"/>
    <property type="match status" value="1"/>
</dbReference>
<organism evidence="7 8">
    <name type="scientific">Bosea thiooxidans</name>
    <dbReference type="NCBI Taxonomy" id="53254"/>
    <lineage>
        <taxon>Bacteria</taxon>
        <taxon>Pseudomonadati</taxon>
        <taxon>Pseudomonadota</taxon>
        <taxon>Alphaproteobacteria</taxon>
        <taxon>Hyphomicrobiales</taxon>
        <taxon>Boseaceae</taxon>
        <taxon>Bosea</taxon>
    </lineage>
</organism>
<evidence type="ECO:0000259" key="5">
    <source>
        <dbReference type="PROSITE" id="PS51077"/>
    </source>
</evidence>
<evidence type="ECO:0000256" key="1">
    <source>
        <dbReference type="ARBA" id="ARBA00023015"/>
    </source>
</evidence>
<dbReference type="Pfam" id="PF09339">
    <property type="entry name" value="HTH_IclR"/>
    <property type="match status" value="1"/>
</dbReference>
<dbReference type="Gene3D" id="1.10.10.10">
    <property type="entry name" value="Winged helix-like DNA-binding domain superfamily/Winged helix DNA-binding domain"/>
    <property type="match status" value="1"/>
</dbReference>
<dbReference type="SUPFAM" id="SSF46785">
    <property type="entry name" value="Winged helix' DNA-binding domain"/>
    <property type="match status" value="1"/>
</dbReference>
<dbReference type="GO" id="GO:0003677">
    <property type="term" value="F:DNA binding"/>
    <property type="evidence" value="ECO:0007669"/>
    <property type="project" value="UniProtKB-KW"/>
</dbReference>
<feature type="compositionally biased region" description="Polar residues" evidence="4">
    <location>
        <begin position="9"/>
        <end position="20"/>
    </location>
</feature>
<dbReference type="InterPro" id="IPR036388">
    <property type="entry name" value="WH-like_DNA-bd_sf"/>
</dbReference>
<dbReference type="InterPro" id="IPR029016">
    <property type="entry name" value="GAF-like_dom_sf"/>
</dbReference>
<evidence type="ECO:0000313" key="7">
    <source>
        <dbReference type="EMBL" id="SKC01018.1"/>
    </source>
</evidence>
<dbReference type="AlphaFoldDB" id="A0A1T5FXU8"/>
<feature type="region of interest" description="Disordered" evidence="4">
    <location>
        <begin position="1"/>
        <end position="20"/>
    </location>
</feature>
<reference evidence="7 8" key="1">
    <citation type="submission" date="2017-02" db="EMBL/GenBank/DDBJ databases">
        <authorList>
            <person name="Peterson S.W."/>
        </authorList>
    </citation>
    <scope>NUCLEOTIDE SEQUENCE [LARGE SCALE GENOMIC DNA]</scope>
    <source>
        <strain evidence="7 8">DSM 9653</strain>
    </source>
</reference>
<keyword evidence="3" id="KW-0804">Transcription</keyword>
<keyword evidence="1" id="KW-0805">Transcription regulation</keyword>
<dbReference type="EMBL" id="FUYX01000010">
    <property type="protein sequence ID" value="SKC01018.1"/>
    <property type="molecule type" value="Genomic_DNA"/>
</dbReference>
<protein>
    <submittedName>
        <fullName evidence="7">Transcriptional regulator, IclR family</fullName>
    </submittedName>
</protein>
<dbReference type="Gene3D" id="3.30.450.40">
    <property type="match status" value="1"/>
</dbReference>
<dbReference type="Proteomes" id="UP000190130">
    <property type="component" value="Unassembled WGS sequence"/>
</dbReference>
<evidence type="ECO:0000256" key="3">
    <source>
        <dbReference type="ARBA" id="ARBA00023163"/>
    </source>
</evidence>
<sequence length="295" mass="31582">MDHLEERLPQNSVPGAGLSGSQSVDRALGLLSLIGREPAEGLPLGEIVSGSGLNKPTARRLLLALMRAGLVEQEPQTRRYCLGEEAFVLGVLAARRHGLLELAMDGLRRLSAQTQDTSFLTVRRENYAICLHREEGTYPVRTHALQTGDQHPLGVGAGSLAIMAALPDEDVDRIIAANEPVLLARYPGFAPEPMRADIAVTRERGFSLNPGRLVASSWGIGRAFRYPDGRVAGALSLAAIDSRMLPARQAELSALLAREAARMEALLAQMFVSKQGKEAMAAAAPAPIETGRAAR</sequence>
<keyword evidence="2" id="KW-0238">DNA-binding</keyword>